<dbReference type="EMBL" id="GG657971">
    <property type="protein sequence ID" value="EFS20588.1"/>
    <property type="molecule type" value="Genomic_DNA"/>
</dbReference>
<dbReference type="PANTHER" id="PTHR36180:SF2">
    <property type="entry name" value="BRO FAMILY PROTEIN"/>
    <property type="match status" value="1"/>
</dbReference>
<dbReference type="SMART" id="SM01040">
    <property type="entry name" value="Bro-N"/>
    <property type="match status" value="1"/>
</dbReference>
<dbReference type="HOGENOM" id="CLU_046670_0_0_0"/>
<dbReference type="RefSeq" id="WP_008800667.1">
    <property type="nucleotide sequence ID" value="NZ_GG657971.1"/>
</dbReference>
<dbReference type="GO" id="GO:0003677">
    <property type="term" value="F:DNA binding"/>
    <property type="evidence" value="ECO:0007669"/>
    <property type="project" value="InterPro"/>
</dbReference>
<gene>
    <name evidence="2" type="ORF">FSBG_00085</name>
</gene>
<dbReference type="InterPro" id="IPR003497">
    <property type="entry name" value="BRO_N_domain"/>
</dbReference>
<keyword evidence="3" id="KW-1185">Reference proteome</keyword>
<dbReference type="InterPro" id="IPR005039">
    <property type="entry name" value="Ant_C"/>
</dbReference>
<organism evidence="2 3">
    <name type="scientific">Fusobacterium gonidiaformans 3-1-5R</name>
    <dbReference type="NCBI Taxonomy" id="469605"/>
    <lineage>
        <taxon>Bacteria</taxon>
        <taxon>Fusobacteriati</taxon>
        <taxon>Fusobacteriota</taxon>
        <taxon>Fusobacteriia</taxon>
        <taxon>Fusobacteriales</taxon>
        <taxon>Fusobacteriaceae</taxon>
        <taxon>Fusobacterium</taxon>
    </lineage>
</organism>
<evidence type="ECO:0000313" key="2">
    <source>
        <dbReference type="EMBL" id="EFS20588.1"/>
    </source>
</evidence>
<evidence type="ECO:0000259" key="1">
    <source>
        <dbReference type="PROSITE" id="PS51750"/>
    </source>
</evidence>
<dbReference type="OrthoDB" id="9812611at2"/>
<dbReference type="BioCyc" id="FSP469605-HMP:GTSP-86-MONOMER"/>
<dbReference type="PROSITE" id="PS51750">
    <property type="entry name" value="BRO_N"/>
    <property type="match status" value="1"/>
</dbReference>
<feature type="domain" description="Bro-N" evidence="1">
    <location>
        <begin position="1"/>
        <end position="106"/>
    </location>
</feature>
<dbReference type="Proteomes" id="UP000002975">
    <property type="component" value="Unassembled WGS sequence"/>
</dbReference>
<accession>E5BEQ7</accession>
<proteinExistence type="predicted"/>
<dbReference type="Pfam" id="PF03374">
    <property type="entry name" value="ANT"/>
    <property type="match status" value="1"/>
</dbReference>
<dbReference type="AlphaFoldDB" id="E5BEQ7"/>
<dbReference type="Pfam" id="PF02498">
    <property type="entry name" value="Bro-N"/>
    <property type="match status" value="1"/>
</dbReference>
<evidence type="ECO:0000313" key="3">
    <source>
        <dbReference type="Proteomes" id="UP000002975"/>
    </source>
</evidence>
<name>E5BEQ7_9FUSO</name>
<dbReference type="PANTHER" id="PTHR36180">
    <property type="entry name" value="DNA-BINDING PROTEIN-RELATED-RELATED"/>
    <property type="match status" value="1"/>
</dbReference>
<protein>
    <submittedName>
        <fullName evidence="2">Phage antirepressor protein</fullName>
    </submittedName>
</protein>
<reference evidence="2 3" key="1">
    <citation type="submission" date="2009-02" db="EMBL/GenBank/DDBJ databases">
        <title>The Genome Sequence of Fusobacterium sp. 3_1_5R.</title>
        <authorList>
            <consortium name="The Broad Institute Genome Sequencing Platform"/>
            <person name="Ward D."/>
            <person name="Young S.K."/>
            <person name="Kodira C.D."/>
            <person name="Zeng Q."/>
            <person name="Koehrsen M."/>
            <person name="Alvarado L."/>
            <person name="Berlin A."/>
            <person name="Borenstein D."/>
            <person name="Chen Z."/>
            <person name="Engels R."/>
            <person name="Freedman E."/>
            <person name="Gellesch M."/>
            <person name="Goldberg J."/>
            <person name="Griggs A."/>
            <person name="Gujja S."/>
            <person name="Heiman D."/>
            <person name="Hepburn T."/>
            <person name="Howarth C."/>
            <person name="Jen D."/>
            <person name="Larson L."/>
            <person name="Lewis B."/>
            <person name="Mehta T."/>
            <person name="Park D."/>
            <person name="Pearson M."/>
            <person name="Roberts A."/>
            <person name="Saif S."/>
            <person name="Shea T."/>
            <person name="Shenoy N."/>
            <person name="Sisk P."/>
            <person name="Stolte C."/>
            <person name="Sykes S."/>
            <person name="Walk T."/>
            <person name="White J."/>
            <person name="Yandava C."/>
            <person name="Allen-Vercoe E."/>
            <person name="Strauss J."/>
            <person name="Ambrose C."/>
            <person name="Lander E."/>
            <person name="Nusbaum C."/>
            <person name="Galagan J."/>
            <person name="Birren B."/>
        </authorList>
    </citation>
    <scope>NUCLEOTIDE SEQUENCE [LARGE SCALE GENOMIC DNA]</scope>
    <source>
        <strain evidence="2 3">3_1_5R</strain>
    </source>
</reference>
<sequence>MNELKMIDERELLGKQFRVYGNFENPLFLAKDVAEWIEHNKPNELIANVDDTEKLKAIISHSGQNREMWFLTEDGLYEVLMLSRKPIAKEFKKEVKKILKTIRKNGMYVVDDLLDNPDLAIQAFTKLKEEREKRKELEIKLEEDKPKVLFADSVSASKTSVLVGELAKLLKQNGIDIGQNRLFEQLRNLGYLIQKKGSSFNMPTQRSMELKLFEIKETTISQPNGEIRIQKTPKVTGKGQQYFINLFLKNKIA</sequence>